<evidence type="ECO:0000256" key="6">
    <source>
        <dbReference type="SAM" id="MobiDB-lite"/>
    </source>
</evidence>
<dbReference type="PANTHER" id="PTHR14677">
    <property type="entry name" value="ARSENITE INDUCUBLE RNA ASSOCIATED PROTEIN AIP-1-RELATED"/>
    <property type="match status" value="1"/>
</dbReference>
<evidence type="ECO:0000256" key="5">
    <source>
        <dbReference type="PROSITE-ProRule" id="PRU00449"/>
    </source>
</evidence>
<organism evidence="8 9">
    <name type="scientific">Dimorphilus gyrociliatus</name>
    <dbReference type="NCBI Taxonomy" id="2664684"/>
    <lineage>
        <taxon>Eukaryota</taxon>
        <taxon>Metazoa</taxon>
        <taxon>Spiralia</taxon>
        <taxon>Lophotrochozoa</taxon>
        <taxon>Annelida</taxon>
        <taxon>Polychaeta</taxon>
        <taxon>Polychaeta incertae sedis</taxon>
        <taxon>Dinophilidae</taxon>
        <taxon>Dimorphilus</taxon>
    </lineage>
</organism>
<evidence type="ECO:0000313" key="8">
    <source>
        <dbReference type="EMBL" id="CAD5116284.1"/>
    </source>
</evidence>
<feature type="domain" description="AN1-type" evidence="7">
    <location>
        <begin position="4"/>
        <end position="52"/>
    </location>
</feature>
<evidence type="ECO:0000256" key="3">
    <source>
        <dbReference type="ARBA" id="ARBA00022771"/>
    </source>
</evidence>
<dbReference type="EMBL" id="CAJFCJ010000006">
    <property type="protein sequence ID" value="CAD5116284.1"/>
    <property type="molecule type" value="Genomic_DNA"/>
</dbReference>
<feature type="domain" description="AN1-type" evidence="7">
    <location>
        <begin position="73"/>
        <end position="122"/>
    </location>
</feature>
<feature type="compositionally biased region" description="Basic and acidic residues" evidence="6">
    <location>
        <begin position="178"/>
        <end position="187"/>
    </location>
</feature>
<dbReference type="PANTHER" id="PTHR14677:SF20">
    <property type="entry name" value="ZINC FINGER AN1-TYPE CONTAINING 2A-RELATED"/>
    <property type="match status" value="1"/>
</dbReference>
<evidence type="ECO:0000259" key="7">
    <source>
        <dbReference type="PROSITE" id="PS51039"/>
    </source>
</evidence>
<evidence type="ECO:0000256" key="2">
    <source>
        <dbReference type="ARBA" id="ARBA00022737"/>
    </source>
</evidence>
<gene>
    <name evidence="8" type="ORF">DGYR_LOCUS4921</name>
</gene>
<evidence type="ECO:0000256" key="4">
    <source>
        <dbReference type="ARBA" id="ARBA00022833"/>
    </source>
</evidence>
<dbReference type="FunFam" id="4.10.1110.10:FF:000003">
    <property type="entry name" value="AN1-type zinc finger protein 2B isoform X1"/>
    <property type="match status" value="1"/>
</dbReference>
<accession>A0A7I8VJ87</accession>
<dbReference type="PROSITE" id="PS50330">
    <property type="entry name" value="UIM"/>
    <property type="match status" value="1"/>
</dbReference>
<dbReference type="GO" id="GO:0005783">
    <property type="term" value="C:endoplasmic reticulum"/>
    <property type="evidence" value="ECO:0007669"/>
    <property type="project" value="TreeGrafter"/>
</dbReference>
<dbReference type="SMART" id="SM00154">
    <property type="entry name" value="ZnF_AN1"/>
    <property type="match status" value="2"/>
</dbReference>
<keyword evidence="2" id="KW-0677">Repeat</keyword>
<name>A0A7I8VJ87_9ANNE</name>
<dbReference type="InterPro" id="IPR000058">
    <property type="entry name" value="Znf_AN1"/>
</dbReference>
<evidence type="ECO:0000313" key="9">
    <source>
        <dbReference type="Proteomes" id="UP000549394"/>
    </source>
</evidence>
<dbReference type="Gene3D" id="4.10.1110.10">
    <property type="entry name" value="AN1-like Zinc finger"/>
    <property type="match status" value="2"/>
</dbReference>
<dbReference type="Proteomes" id="UP000549394">
    <property type="component" value="Unassembled WGS sequence"/>
</dbReference>
<keyword evidence="1" id="KW-0479">Metal-binding</keyword>
<dbReference type="PROSITE" id="PS51039">
    <property type="entry name" value="ZF_AN1"/>
    <property type="match status" value="2"/>
</dbReference>
<feature type="region of interest" description="Disordered" evidence="6">
    <location>
        <begin position="168"/>
        <end position="187"/>
    </location>
</feature>
<dbReference type="InterPro" id="IPR003903">
    <property type="entry name" value="UIM_dom"/>
</dbReference>
<dbReference type="SUPFAM" id="SSF118310">
    <property type="entry name" value="AN1-like Zinc finger"/>
    <property type="match status" value="2"/>
</dbReference>
<protein>
    <submittedName>
        <fullName evidence="8">DgyrCDS5191</fullName>
    </submittedName>
</protein>
<comment type="caution">
    <text evidence="8">The sequence shown here is derived from an EMBL/GenBank/DDBJ whole genome shotgun (WGS) entry which is preliminary data.</text>
</comment>
<dbReference type="GO" id="GO:0045047">
    <property type="term" value="P:protein targeting to ER"/>
    <property type="evidence" value="ECO:0007669"/>
    <property type="project" value="TreeGrafter"/>
</dbReference>
<dbReference type="Pfam" id="PF25403">
    <property type="entry name" value="zf-C2H2_ZFAND2"/>
    <property type="match status" value="1"/>
</dbReference>
<dbReference type="OrthoDB" id="431929at2759"/>
<reference evidence="8 9" key="1">
    <citation type="submission" date="2020-08" db="EMBL/GenBank/DDBJ databases">
        <authorList>
            <person name="Hejnol A."/>
        </authorList>
    </citation>
    <scope>NUCLEOTIDE SEQUENCE [LARGE SCALE GENOMIC DNA]</scope>
</reference>
<feature type="region of interest" description="Disordered" evidence="6">
    <location>
        <begin position="194"/>
        <end position="223"/>
    </location>
</feature>
<dbReference type="InterPro" id="IPR057357">
    <property type="entry name" value="Znf-C2H2_ZFAND2A/B"/>
</dbReference>
<sequence>MEFPELGENCSEATCKQLDFLPMKCDACSRMFCKDHLTYATHNCPESYKRNRQVPICPLCNSAITVSGNASVDMIVNQHIDNDCCKIKELMSLTCSKCRLNFCLKHRHEADHDCQGPQIPTRTNKSVFKNQNVQLTNGVESRRPMAVSLQPQNISEDEAMARALQASMAESNAPGRTLSDKELQEQRDFELAKALQMEADAGNRPQQTNTRQRETRNSNCQIS</sequence>
<keyword evidence="9" id="KW-1185">Reference proteome</keyword>
<keyword evidence="4" id="KW-0862">Zinc</keyword>
<evidence type="ECO:0000256" key="1">
    <source>
        <dbReference type="ARBA" id="ARBA00022723"/>
    </source>
</evidence>
<dbReference type="GO" id="GO:0043161">
    <property type="term" value="P:proteasome-mediated ubiquitin-dependent protein catabolic process"/>
    <property type="evidence" value="ECO:0007669"/>
    <property type="project" value="TreeGrafter"/>
</dbReference>
<dbReference type="InterPro" id="IPR035896">
    <property type="entry name" value="AN1-like_Znf"/>
</dbReference>
<proteinExistence type="predicted"/>
<dbReference type="GO" id="GO:0008270">
    <property type="term" value="F:zinc ion binding"/>
    <property type="evidence" value="ECO:0007669"/>
    <property type="project" value="UniProtKB-KW"/>
</dbReference>
<dbReference type="Pfam" id="PF01428">
    <property type="entry name" value="zf-AN1"/>
    <property type="match status" value="1"/>
</dbReference>
<dbReference type="AlphaFoldDB" id="A0A7I8VJ87"/>
<keyword evidence="3 5" id="KW-0863">Zinc-finger</keyword>